<dbReference type="RefSeq" id="WP_143720115.1">
    <property type="nucleotide sequence ID" value="NZ_VKDB01000004.1"/>
</dbReference>
<keyword evidence="7 13" id="KW-0436">Ligase</keyword>
<dbReference type="InterPro" id="IPR042176">
    <property type="entry name" value="Pantoate_ligase_C"/>
</dbReference>
<name>A0A553V3E3_9DEIO</name>
<evidence type="ECO:0000256" key="7">
    <source>
        <dbReference type="ARBA" id="ARBA00022598"/>
    </source>
</evidence>
<evidence type="ECO:0000256" key="5">
    <source>
        <dbReference type="ARBA" id="ARBA00014155"/>
    </source>
</evidence>
<evidence type="ECO:0000256" key="9">
    <source>
        <dbReference type="ARBA" id="ARBA00022741"/>
    </source>
</evidence>
<comment type="catalytic activity">
    <reaction evidence="11 13">
        <text>(R)-pantoate + beta-alanine + ATP = (R)-pantothenate + AMP + diphosphate + H(+)</text>
        <dbReference type="Rhea" id="RHEA:10912"/>
        <dbReference type="ChEBI" id="CHEBI:15378"/>
        <dbReference type="ChEBI" id="CHEBI:15980"/>
        <dbReference type="ChEBI" id="CHEBI:29032"/>
        <dbReference type="ChEBI" id="CHEBI:30616"/>
        <dbReference type="ChEBI" id="CHEBI:33019"/>
        <dbReference type="ChEBI" id="CHEBI:57966"/>
        <dbReference type="ChEBI" id="CHEBI:456215"/>
        <dbReference type="EC" id="6.3.2.1"/>
    </reaction>
</comment>
<feature type="binding site" evidence="13">
    <location>
        <begin position="31"/>
        <end position="38"/>
    </location>
    <ligand>
        <name>ATP</name>
        <dbReference type="ChEBI" id="CHEBI:30616"/>
    </ligand>
</feature>
<comment type="subunit">
    <text evidence="13">Homodimer.</text>
</comment>
<dbReference type="Proteomes" id="UP000316092">
    <property type="component" value="Unassembled WGS sequence"/>
</dbReference>
<evidence type="ECO:0000256" key="6">
    <source>
        <dbReference type="ARBA" id="ARBA00022490"/>
    </source>
</evidence>
<dbReference type="OrthoDB" id="9773087at2"/>
<dbReference type="AlphaFoldDB" id="A0A553V3E3"/>
<keyword evidence="15" id="KW-1185">Reference proteome</keyword>
<dbReference type="InterPro" id="IPR003721">
    <property type="entry name" value="Pantoate_ligase"/>
</dbReference>
<feature type="binding site" evidence="13">
    <location>
        <position position="154"/>
    </location>
    <ligand>
        <name>(R)-pantoate</name>
        <dbReference type="ChEBI" id="CHEBI:15980"/>
    </ligand>
</feature>
<accession>A0A553V3E3</accession>
<feature type="active site" description="Proton donor" evidence="13">
    <location>
        <position position="38"/>
    </location>
</feature>
<dbReference type="GO" id="GO:0005829">
    <property type="term" value="C:cytosol"/>
    <property type="evidence" value="ECO:0007669"/>
    <property type="project" value="TreeGrafter"/>
</dbReference>
<comment type="function">
    <text evidence="12 13">Catalyzes the condensation of pantoate with beta-alanine in an ATP-dependent reaction via a pantoyl-adenylate intermediate.</text>
</comment>
<keyword evidence="8 13" id="KW-0566">Pantothenate biosynthesis</keyword>
<dbReference type="PANTHER" id="PTHR21299">
    <property type="entry name" value="CYTIDYLATE KINASE/PANTOATE-BETA-ALANINE LIGASE"/>
    <property type="match status" value="1"/>
</dbReference>
<protein>
    <recommendedName>
        <fullName evidence="5 13">Pantothenate synthetase</fullName>
        <shortName evidence="13">PS</shortName>
        <ecNumber evidence="4 13">6.3.2.1</ecNumber>
    </recommendedName>
    <alternativeName>
        <fullName evidence="13">Pantoate--beta-alanine ligase</fullName>
    </alternativeName>
    <alternativeName>
        <fullName evidence="13">Pantoate-activating enzyme</fullName>
    </alternativeName>
</protein>
<dbReference type="FunFam" id="3.40.50.620:FF:000114">
    <property type="entry name" value="Pantothenate synthetase"/>
    <property type="match status" value="1"/>
</dbReference>
<dbReference type="Gene3D" id="3.30.1300.10">
    <property type="entry name" value="Pantoate-beta-alanine ligase, C-terminal domain"/>
    <property type="match status" value="1"/>
</dbReference>
<evidence type="ECO:0000256" key="4">
    <source>
        <dbReference type="ARBA" id="ARBA00012219"/>
    </source>
</evidence>
<dbReference type="NCBIfam" id="TIGR00018">
    <property type="entry name" value="panC"/>
    <property type="match status" value="1"/>
</dbReference>
<dbReference type="Pfam" id="PF02569">
    <property type="entry name" value="Pantoate_ligase"/>
    <property type="match status" value="1"/>
</dbReference>
<proteinExistence type="inferred from homology"/>
<feature type="binding site" evidence="13">
    <location>
        <begin position="189"/>
        <end position="192"/>
    </location>
    <ligand>
        <name>ATP</name>
        <dbReference type="ChEBI" id="CHEBI:30616"/>
    </ligand>
</feature>
<evidence type="ECO:0000256" key="11">
    <source>
        <dbReference type="ARBA" id="ARBA00048258"/>
    </source>
</evidence>
<keyword evidence="10 13" id="KW-0067">ATP-binding</keyword>
<keyword evidence="9 13" id="KW-0547">Nucleotide-binding</keyword>
<comment type="caution">
    <text evidence="14">The sequence shown here is derived from an EMBL/GenBank/DDBJ whole genome shotgun (WGS) entry which is preliminary data.</text>
</comment>
<comment type="similarity">
    <text evidence="3 13">Belongs to the pantothenate synthetase family.</text>
</comment>
<feature type="binding site" evidence="13">
    <location>
        <position position="62"/>
    </location>
    <ligand>
        <name>beta-alanine</name>
        <dbReference type="ChEBI" id="CHEBI:57966"/>
    </ligand>
</feature>
<feature type="binding site" evidence="13">
    <location>
        <position position="62"/>
    </location>
    <ligand>
        <name>(R)-pantoate</name>
        <dbReference type="ChEBI" id="CHEBI:15980"/>
    </ligand>
</feature>
<dbReference type="GO" id="GO:0004592">
    <property type="term" value="F:pantoate-beta-alanine ligase activity"/>
    <property type="evidence" value="ECO:0007669"/>
    <property type="project" value="UniProtKB-UniRule"/>
</dbReference>
<sequence>MQLVHSPAELLSVLRKDQTGTPESLGLVPTMGALHAGHTELIRRARAENTRVVLSLFVNPLQFGPHEDFAAYPRDLAGDARIAEDAGVDILFAPPVSQMYSSGFASRVSVEGVSEGFDGASRPGHFTGVATVVLKLLNLVQPTRAYFGEKDWQQLAVVRRMVRDLNVPVQIVGVPTVRSALPNETGLALSSRNTYLSAEQRSRAAVLSRALRAAQALYAAGERRSQALLSAASAELAGESGLTLDYLALVDGDMNEREWVDNEGVSAESLAEYRLLVAARLFGVRLIDNMPLISADALTAAL</sequence>
<dbReference type="GO" id="GO:0015940">
    <property type="term" value="P:pantothenate biosynthetic process"/>
    <property type="evidence" value="ECO:0007669"/>
    <property type="project" value="UniProtKB-UniRule"/>
</dbReference>
<dbReference type="PANTHER" id="PTHR21299:SF1">
    <property type="entry name" value="PANTOATE--BETA-ALANINE LIGASE"/>
    <property type="match status" value="1"/>
</dbReference>
<evidence type="ECO:0000256" key="12">
    <source>
        <dbReference type="ARBA" id="ARBA00055042"/>
    </source>
</evidence>
<reference evidence="14 15" key="1">
    <citation type="submission" date="2019-07" db="EMBL/GenBank/DDBJ databases">
        <title>Deinococcus detaillus sp. nov., isolated from humus soil in Antarctica.</title>
        <authorList>
            <person name="Zhang K."/>
        </authorList>
    </citation>
    <scope>NUCLEOTIDE SEQUENCE [LARGE SCALE GENOMIC DNA]</scope>
    <source>
        <strain evidence="14 15">H1</strain>
    </source>
</reference>
<evidence type="ECO:0000256" key="10">
    <source>
        <dbReference type="ARBA" id="ARBA00022840"/>
    </source>
</evidence>
<feature type="binding site" evidence="13">
    <location>
        <position position="177"/>
    </location>
    <ligand>
        <name>ATP</name>
        <dbReference type="ChEBI" id="CHEBI:30616"/>
    </ligand>
</feature>
<dbReference type="CDD" id="cd00560">
    <property type="entry name" value="PanC"/>
    <property type="match status" value="1"/>
</dbReference>
<dbReference type="GO" id="GO:0005524">
    <property type="term" value="F:ATP binding"/>
    <property type="evidence" value="ECO:0007669"/>
    <property type="project" value="UniProtKB-KW"/>
</dbReference>
<evidence type="ECO:0000313" key="14">
    <source>
        <dbReference type="EMBL" id="TSA86894.1"/>
    </source>
</evidence>
<evidence type="ECO:0000256" key="1">
    <source>
        <dbReference type="ARBA" id="ARBA00004496"/>
    </source>
</evidence>
<evidence type="ECO:0000256" key="8">
    <source>
        <dbReference type="ARBA" id="ARBA00022655"/>
    </source>
</evidence>
<dbReference type="UniPathway" id="UPA00028">
    <property type="reaction ID" value="UER00005"/>
</dbReference>
<dbReference type="SUPFAM" id="SSF52374">
    <property type="entry name" value="Nucleotidylyl transferase"/>
    <property type="match status" value="1"/>
</dbReference>
<dbReference type="HAMAP" id="MF_00158">
    <property type="entry name" value="PanC"/>
    <property type="match status" value="1"/>
</dbReference>
<dbReference type="Gene3D" id="3.40.50.620">
    <property type="entry name" value="HUPs"/>
    <property type="match status" value="1"/>
</dbReference>
<keyword evidence="6 13" id="KW-0963">Cytoplasm</keyword>
<dbReference type="InterPro" id="IPR014729">
    <property type="entry name" value="Rossmann-like_a/b/a_fold"/>
</dbReference>
<organism evidence="14 15">
    <name type="scientific">Deinococcus detaillensis</name>
    <dbReference type="NCBI Taxonomy" id="2592048"/>
    <lineage>
        <taxon>Bacteria</taxon>
        <taxon>Thermotogati</taxon>
        <taxon>Deinococcota</taxon>
        <taxon>Deinococci</taxon>
        <taxon>Deinococcales</taxon>
        <taxon>Deinococcaceae</taxon>
        <taxon>Deinococcus</taxon>
    </lineage>
</organism>
<comment type="subcellular location">
    <subcellularLocation>
        <location evidence="1 13">Cytoplasm</location>
    </subcellularLocation>
</comment>
<gene>
    <name evidence="13" type="primary">panC</name>
    <name evidence="14" type="ORF">FNU79_06625</name>
</gene>
<feature type="binding site" evidence="13">
    <location>
        <begin position="148"/>
        <end position="151"/>
    </location>
    <ligand>
        <name>ATP</name>
        <dbReference type="ChEBI" id="CHEBI:30616"/>
    </ligand>
</feature>
<evidence type="ECO:0000313" key="15">
    <source>
        <dbReference type="Proteomes" id="UP000316092"/>
    </source>
</evidence>
<dbReference type="EMBL" id="VKDB01000004">
    <property type="protein sequence ID" value="TSA86894.1"/>
    <property type="molecule type" value="Genomic_DNA"/>
</dbReference>
<evidence type="ECO:0000256" key="3">
    <source>
        <dbReference type="ARBA" id="ARBA00009256"/>
    </source>
</evidence>
<comment type="pathway">
    <text evidence="2 13">Cofactor biosynthesis; (R)-pantothenate biosynthesis; (R)-pantothenate from (R)-pantoate and beta-alanine: step 1/1.</text>
</comment>
<evidence type="ECO:0000256" key="2">
    <source>
        <dbReference type="ARBA" id="ARBA00004990"/>
    </source>
</evidence>
<dbReference type="EC" id="6.3.2.1" evidence="4 13"/>
<comment type="miscellaneous">
    <text evidence="13">The reaction proceeds by a bi uni uni bi ping pong mechanism.</text>
</comment>
<evidence type="ECO:0000256" key="13">
    <source>
        <dbReference type="HAMAP-Rule" id="MF_00158"/>
    </source>
</evidence>